<evidence type="ECO:0000256" key="3">
    <source>
        <dbReference type="ARBA" id="ARBA00022801"/>
    </source>
</evidence>
<dbReference type="InterPro" id="IPR013647">
    <property type="entry name" value="OligopepF_N_dom"/>
</dbReference>
<evidence type="ECO:0000313" key="10">
    <source>
        <dbReference type="EMBL" id="PKT81796.1"/>
    </source>
</evidence>
<dbReference type="PANTHER" id="PTHR11804">
    <property type="entry name" value="PROTEASE M3 THIMET OLIGOPEPTIDASE-RELATED"/>
    <property type="match status" value="1"/>
</dbReference>
<evidence type="ECO:0000256" key="1">
    <source>
        <dbReference type="ARBA" id="ARBA00022670"/>
    </source>
</evidence>
<evidence type="ECO:0000256" key="6">
    <source>
        <dbReference type="RuleBase" id="RU003435"/>
    </source>
</evidence>
<accession>A0A2N3PK73</accession>
<evidence type="ECO:0000256" key="2">
    <source>
        <dbReference type="ARBA" id="ARBA00022723"/>
    </source>
</evidence>
<keyword evidence="7" id="KW-0472">Membrane</keyword>
<dbReference type="GO" id="GO:0006508">
    <property type="term" value="P:proteolysis"/>
    <property type="evidence" value="ECO:0007669"/>
    <property type="project" value="UniProtKB-KW"/>
</dbReference>
<dbReference type="Gene3D" id="1.20.140.70">
    <property type="entry name" value="Oligopeptidase f, N-terminal domain"/>
    <property type="match status" value="1"/>
</dbReference>
<dbReference type="GeneID" id="97289879"/>
<dbReference type="SUPFAM" id="SSF55486">
    <property type="entry name" value="Metalloproteases ('zincins'), catalytic domain"/>
    <property type="match status" value="1"/>
</dbReference>
<dbReference type="InterPro" id="IPR011977">
    <property type="entry name" value="Pept_M3B_clade3"/>
</dbReference>
<protein>
    <submittedName>
        <fullName evidence="10">Oligoendopeptidase F</fullName>
    </submittedName>
</protein>
<keyword evidence="2 6" id="KW-0479">Metal-binding</keyword>
<dbReference type="GO" id="GO:0004222">
    <property type="term" value="F:metalloendopeptidase activity"/>
    <property type="evidence" value="ECO:0007669"/>
    <property type="project" value="InterPro"/>
</dbReference>
<dbReference type="CDD" id="cd09610">
    <property type="entry name" value="M3B_PepF"/>
    <property type="match status" value="1"/>
</dbReference>
<evidence type="ECO:0000259" key="8">
    <source>
        <dbReference type="Pfam" id="PF01432"/>
    </source>
</evidence>
<dbReference type="Pfam" id="PF08439">
    <property type="entry name" value="Peptidase_M3_N"/>
    <property type="match status" value="1"/>
</dbReference>
<dbReference type="PANTHER" id="PTHR11804:SF5">
    <property type="entry name" value="OLIGOENDOPEPTIDASE F"/>
    <property type="match status" value="1"/>
</dbReference>
<evidence type="ECO:0000313" key="11">
    <source>
        <dbReference type="Proteomes" id="UP000233350"/>
    </source>
</evidence>
<dbReference type="Proteomes" id="UP000233350">
    <property type="component" value="Unassembled WGS sequence"/>
</dbReference>
<dbReference type="GO" id="GO:0046872">
    <property type="term" value="F:metal ion binding"/>
    <property type="evidence" value="ECO:0007669"/>
    <property type="project" value="UniProtKB-UniRule"/>
</dbReference>
<organism evidence="10 11">
    <name type="scientific">Helicobacter winghamensis</name>
    <dbReference type="NCBI Taxonomy" id="157268"/>
    <lineage>
        <taxon>Bacteria</taxon>
        <taxon>Pseudomonadati</taxon>
        <taxon>Campylobacterota</taxon>
        <taxon>Epsilonproteobacteria</taxon>
        <taxon>Campylobacterales</taxon>
        <taxon>Helicobacteraceae</taxon>
        <taxon>Helicobacter</taxon>
    </lineage>
</organism>
<gene>
    <name evidence="10" type="ORF">BCM31_01000</name>
</gene>
<dbReference type="Gene3D" id="1.10.1370.20">
    <property type="entry name" value="Oligoendopeptidase f, C-terminal domain"/>
    <property type="match status" value="1"/>
</dbReference>
<dbReference type="GO" id="GO:0006518">
    <property type="term" value="P:peptide metabolic process"/>
    <property type="evidence" value="ECO:0007669"/>
    <property type="project" value="TreeGrafter"/>
</dbReference>
<sequence length="582" mass="67852">MKNTQDIWNLKPLFDSKESLQNAMQSAITKAQDFEKKYKGNLNALNAESFYQSLKEYEALCEKLSRIMTYAFLCFASNTKEGAFYAECEMEVNKAQDFLLFFDLEFNALERAKQQEFIESAKGYAYYLELLQKHAKYQLSLQEEKVLLKTQPVGVDSFKRLFDEHLSNLRFLITLKGANKEVSEEEVLSLLYDKDREVRKMAQESLSKTLAQNLPLLTYIYNVVRKDLKITVELRGYESLEQSRHIANQTTQKSVDMMVDTINKNVGIVEEYYTLKAQLLGYDCLYDYDRYAPIANDEADFSYMESKSIVLEAFAEFSPKFYEIAKRAFDEGWIDSHPRENKRGGAFSHSAVPSVHPYLMLNHTNRRRDAFTMAHELGHTIHQYLSYSVGYLNADTPLTTAETASVFAEMLLFEKMQQRLNDKEKIALYAGKLEDVFATLFRQNVFTNFERLVHKKDGELSTEMLNALWQEENQKMFGKSVILTENYRLWWSYIPHFIHTPFYCYAYSYGQLLVFALFGVYRKQREDFVAKYEKFLSLGGSKTPKELVGIFGLDLESSDFWEIGMQEVRILLEGLKEIIKRV</sequence>
<comment type="cofactor">
    <cofactor evidence="6">
        <name>Zn(2+)</name>
        <dbReference type="ChEBI" id="CHEBI:29105"/>
    </cofactor>
    <text evidence="6">Binds 1 zinc ion.</text>
</comment>
<evidence type="ECO:0000256" key="5">
    <source>
        <dbReference type="ARBA" id="ARBA00023049"/>
    </source>
</evidence>
<keyword evidence="7" id="KW-1133">Transmembrane helix</keyword>
<feature type="domain" description="Oligopeptidase F N-terminal" evidence="9">
    <location>
        <begin position="105"/>
        <end position="171"/>
    </location>
</feature>
<dbReference type="NCBIfam" id="TIGR02290">
    <property type="entry name" value="M3_fam_3"/>
    <property type="match status" value="1"/>
</dbReference>
<dbReference type="Pfam" id="PF01432">
    <property type="entry name" value="Peptidase_M3"/>
    <property type="match status" value="1"/>
</dbReference>
<feature type="domain" description="Peptidase M3A/M3B catalytic" evidence="8">
    <location>
        <begin position="190"/>
        <end position="566"/>
    </location>
</feature>
<dbReference type="STRING" id="556267.HWAG_00642"/>
<name>A0A2N3PK73_9HELI</name>
<evidence type="ECO:0000256" key="4">
    <source>
        <dbReference type="ARBA" id="ARBA00022833"/>
    </source>
</evidence>
<comment type="caution">
    <text evidence="10">The sequence shown here is derived from an EMBL/GenBank/DDBJ whole genome shotgun (WGS) entry which is preliminary data.</text>
</comment>
<keyword evidence="7" id="KW-0812">Transmembrane</keyword>
<dbReference type="InterPro" id="IPR042088">
    <property type="entry name" value="OligoPept_F_C"/>
</dbReference>
<dbReference type="OrthoDB" id="9766487at2"/>
<feature type="transmembrane region" description="Helical" evidence="7">
    <location>
        <begin position="502"/>
        <end position="521"/>
    </location>
</feature>
<dbReference type="InterPro" id="IPR045090">
    <property type="entry name" value="Pept_M3A_M3B"/>
</dbReference>
<keyword evidence="4 6" id="KW-0862">Zinc</keyword>
<evidence type="ECO:0000259" key="9">
    <source>
        <dbReference type="Pfam" id="PF08439"/>
    </source>
</evidence>
<keyword evidence="11" id="KW-1185">Reference proteome</keyword>
<keyword evidence="1 6" id="KW-0645">Protease</keyword>
<reference evidence="10 11" key="1">
    <citation type="submission" date="2016-07" db="EMBL/GenBank/DDBJ databases">
        <title>Detection of Helicobacter winghamensis from caecal content of red fox (Vulpes vulpes).</title>
        <authorList>
            <person name="Zanoni R.G."/>
            <person name="Florio D."/>
            <person name="Caffara M."/>
            <person name="Renzi M."/>
            <person name="Parisi A."/>
            <person name="Pasquali F."/>
            <person name="Manfreda G."/>
        </authorList>
    </citation>
    <scope>NUCLEOTIDE SEQUENCE [LARGE SCALE GENOMIC DNA]</scope>
    <source>
        <strain evidence="10 11">295_13</strain>
    </source>
</reference>
<dbReference type="RefSeq" id="WP_006802336.1">
    <property type="nucleotide sequence ID" value="NZ_CABKOI010000020.1"/>
</dbReference>
<dbReference type="InterPro" id="IPR001567">
    <property type="entry name" value="Pept_M3A_M3B_dom"/>
</dbReference>
<keyword evidence="5 6" id="KW-0482">Metalloprotease</keyword>
<dbReference type="AlphaFoldDB" id="A0A2N3PK73"/>
<keyword evidence="3 6" id="KW-0378">Hydrolase</keyword>
<dbReference type="EMBL" id="MBPK01000011">
    <property type="protein sequence ID" value="PKT81796.1"/>
    <property type="molecule type" value="Genomic_DNA"/>
</dbReference>
<proteinExistence type="inferred from homology"/>
<evidence type="ECO:0000256" key="7">
    <source>
        <dbReference type="SAM" id="Phobius"/>
    </source>
</evidence>
<comment type="similarity">
    <text evidence="6">Belongs to the peptidase M3 family.</text>
</comment>